<dbReference type="GO" id="GO:0046872">
    <property type="term" value="F:metal ion binding"/>
    <property type="evidence" value="ECO:0007669"/>
    <property type="project" value="UniProtKB-KW"/>
</dbReference>
<keyword evidence="5" id="KW-0106">Calcium</keyword>
<dbReference type="Proteomes" id="UP000287171">
    <property type="component" value="Unassembled WGS sequence"/>
</dbReference>
<evidence type="ECO:0000256" key="3">
    <source>
        <dbReference type="ARBA" id="ARBA00023145"/>
    </source>
</evidence>
<feature type="binding site" evidence="5">
    <location>
        <position position="325"/>
    </location>
    <ligand>
        <name>Ca(2+)</name>
        <dbReference type="ChEBI" id="CHEBI:29108"/>
    </ligand>
</feature>
<dbReference type="Gene3D" id="2.30.120.10">
    <property type="match status" value="1"/>
</dbReference>
<dbReference type="InterPro" id="IPR023343">
    <property type="entry name" value="Penicillin_amidase_dom1"/>
</dbReference>
<evidence type="ECO:0000256" key="5">
    <source>
        <dbReference type="PIRSR" id="PIRSR001227-2"/>
    </source>
</evidence>
<evidence type="ECO:0000256" key="1">
    <source>
        <dbReference type="ARBA" id="ARBA00006586"/>
    </source>
</evidence>
<dbReference type="Gene3D" id="1.10.1400.10">
    <property type="match status" value="1"/>
</dbReference>
<dbReference type="Gene3D" id="3.60.20.10">
    <property type="entry name" value="Glutamine Phosphoribosylpyrophosphate, subunit 1, domain 1"/>
    <property type="match status" value="1"/>
</dbReference>
<dbReference type="SUPFAM" id="SSF56235">
    <property type="entry name" value="N-terminal nucleophile aminohydrolases (Ntn hydrolases)"/>
    <property type="match status" value="1"/>
</dbReference>
<dbReference type="InterPro" id="IPR014395">
    <property type="entry name" value="Pen/GL7ACA/AHL_acylase"/>
</dbReference>
<proteinExistence type="inferred from homology"/>
<comment type="caution">
    <text evidence="6">The sequence shown here is derived from an EMBL/GenBank/DDBJ whole genome shotgun (WGS) entry which is preliminary data.</text>
</comment>
<reference evidence="7" key="1">
    <citation type="submission" date="2018-12" db="EMBL/GenBank/DDBJ databases">
        <title>Tengunoibacter tsumagoiensis gen. nov., sp. nov., Dictyobacter kobayashii sp. nov., D. alpinus sp. nov., and D. joshuensis sp. nov. and description of Dictyobacteraceae fam. nov. within the order Ktedonobacterales isolated from Tengu-no-mugimeshi.</title>
        <authorList>
            <person name="Wang C.M."/>
            <person name="Zheng Y."/>
            <person name="Sakai Y."/>
            <person name="Toyoda A."/>
            <person name="Minakuchi Y."/>
            <person name="Abe K."/>
            <person name="Yokota A."/>
            <person name="Yabe S."/>
        </authorList>
    </citation>
    <scope>NUCLEOTIDE SEQUENCE [LARGE SCALE GENOMIC DNA]</scope>
    <source>
        <strain evidence="7">Uno16</strain>
    </source>
</reference>
<dbReference type="RefSeq" id="WP_126628103.1">
    <property type="nucleotide sequence ID" value="NZ_BIFT01000001.1"/>
</dbReference>
<keyword evidence="2" id="KW-0378">Hydrolase</keyword>
<dbReference type="PANTHER" id="PTHR34218:SF4">
    <property type="entry name" value="ACYL-HOMOSERINE LACTONE ACYLASE QUIP"/>
    <property type="match status" value="1"/>
</dbReference>
<dbReference type="InterPro" id="IPR043146">
    <property type="entry name" value="Penicillin_amidase_N_B-knob"/>
</dbReference>
<feature type="binding site" evidence="5">
    <location>
        <position position="322"/>
    </location>
    <ligand>
        <name>Ca(2+)</name>
        <dbReference type="ChEBI" id="CHEBI:29108"/>
    </ligand>
</feature>
<dbReference type="GO" id="GO:0016811">
    <property type="term" value="F:hydrolase activity, acting on carbon-nitrogen (but not peptide) bonds, in linear amides"/>
    <property type="evidence" value="ECO:0007669"/>
    <property type="project" value="InterPro"/>
</dbReference>
<dbReference type="Gene3D" id="1.10.439.10">
    <property type="entry name" value="Penicillin Amidohydrolase, domain 1"/>
    <property type="match status" value="1"/>
</dbReference>
<protein>
    <submittedName>
        <fullName evidence="6">Peptidase S45</fullName>
    </submittedName>
</protein>
<sequence length="816" mass="91706">MASRWRKNLTKTTAATGFVSGMYSLLTHRKLSSKRGTFQLTGLHEPVEIITDTYGVPHIYATNDDDLYFAQGYVHAQDRLWQMDLNRRIGSGRLSEILGPVTLEIDRLCRRIGMHRAAVTDAASLPEPDLRILNAYAQGVNSFIDQHKNKLSVEFTILGYQPEAWQPADTLQWGKVQGWSLCGNWETELIRARIVGKIGVERAAKLEAGYDPQHPLIIPPGVSYQGINLGLLEQYEQIQTLSGFSIMGGSNNWVVDGSMTENGAPLLCNDPHLGQAAPSIWYECHLVSGDMDVIGATFPGAPGVIIGHNQHIAWGVTNAVSDVQDLYVEKFNPDNPRQYEFQGQWLEAEVIREEILVKGQELPVVEEVRVTRHGPIITHLPAISQAQITEGEPTELPLALRWTSLEAGTLLTSVRQLNRASDWQEFQSALRSWDTPAQNFVYADNAGNIGYTMAGNIPIRAKGQAIVPVPGWTGEYEWTGRIPFEELPRTYNPEQHFLVTANHRVVNDEYPYYITHEWLNGYRAQRIQDLLKQQKKLTVADMASIQYDQYCLPATEIVPYMLQITPTSGIARAAQEILQTWDYQLRPDSIGASLYTTFVRKLERIVLDAILGDDEVLLQHYLGQSLSAMGTLNGYAGRTRPLLIRLLREQQDSWFANSILPNGPTSWQIALERAFEGTLEELKVQLGGNILRWRYGAIHSMKYAHPLGTVKALESFFNRGPFPVGGDGDTINVGSANSATPENVLVVPSYRQIIDLHDFSASRSIHAPGQSGHPASKHYDDFIELWRNGETHPMLYKQEEIEKHREEKMRLEPKNL</sequence>
<dbReference type="PIRSF" id="PIRSF001227">
    <property type="entry name" value="Pen_acylase"/>
    <property type="match status" value="1"/>
</dbReference>
<dbReference type="Pfam" id="PF01804">
    <property type="entry name" value="Penicil_amidase"/>
    <property type="match status" value="1"/>
</dbReference>
<evidence type="ECO:0000313" key="6">
    <source>
        <dbReference type="EMBL" id="GCE27817.1"/>
    </source>
</evidence>
<accession>A0A402B921</accession>
<evidence type="ECO:0000256" key="2">
    <source>
        <dbReference type="ARBA" id="ARBA00022801"/>
    </source>
</evidence>
<dbReference type="InterPro" id="IPR043147">
    <property type="entry name" value="Penicillin_amidase_A-knob"/>
</dbReference>
<dbReference type="CDD" id="cd03747">
    <property type="entry name" value="Ntn_PGA_like"/>
    <property type="match status" value="1"/>
</dbReference>
<dbReference type="GO" id="GO:0017000">
    <property type="term" value="P:antibiotic biosynthetic process"/>
    <property type="evidence" value="ECO:0007669"/>
    <property type="project" value="InterPro"/>
</dbReference>
<organism evidence="6 7">
    <name type="scientific">Dictyobacter alpinus</name>
    <dbReference type="NCBI Taxonomy" id="2014873"/>
    <lineage>
        <taxon>Bacteria</taxon>
        <taxon>Bacillati</taxon>
        <taxon>Chloroflexota</taxon>
        <taxon>Ktedonobacteria</taxon>
        <taxon>Ktedonobacterales</taxon>
        <taxon>Dictyobacteraceae</taxon>
        <taxon>Dictyobacter</taxon>
    </lineage>
</organism>
<name>A0A402B921_9CHLR</name>
<dbReference type="OrthoDB" id="9759796at2"/>
<dbReference type="InterPro" id="IPR029055">
    <property type="entry name" value="Ntn_hydrolases_N"/>
</dbReference>
<keyword evidence="7" id="KW-1185">Reference proteome</keyword>
<dbReference type="PANTHER" id="PTHR34218">
    <property type="entry name" value="PEPTIDASE S45 PENICILLIN AMIDASE"/>
    <property type="match status" value="1"/>
</dbReference>
<dbReference type="AlphaFoldDB" id="A0A402B921"/>
<evidence type="ECO:0000256" key="4">
    <source>
        <dbReference type="PIRSR" id="PIRSR001227-1"/>
    </source>
</evidence>
<comment type="similarity">
    <text evidence="1">Belongs to the peptidase S45 family.</text>
</comment>
<comment type="cofactor">
    <cofactor evidence="5">
        <name>Ca(2+)</name>
        <dbReference type="ChEBI" id="CHEBI:29108"/>
    </cofactor>
    <text evidence="5">Binds 1 Ca(2+) ion per dimer.</text>
</comment>
<feature type="binding site" evidence="5">
    <location>
        <position position="188"/>
    </location>
    <ligand>
        <name>Ca(2+)</name>
        <dbReference type="ChEBI" id="CHEBI:29108"/>
    </ligand>
</feature>
<gene>
    <name evidence="6" type="ORF">KDA_33010</name>
</gene>
<evidence type="ECO:0000313" key="7">
    <source>
        <dbReference type="Proteomes" id="UP000287171"/>
    </source>
</evidence>
<dbReference type="EMBL" id="BIFT01000001">
    <property type="protein sequence ID" value="GCE27817.1"/>
    <property type="molecule type" value="Genomic_DNA"/>
</dbReference>
<keyword evidence="5" id="KW-0479">Metal-binding</keyword>
<keyword evidence="3" id="KW-0865">Zymogen</keyword>
<dbReference type="InterPro" id="IPR002692">
    <property type="entry name" value="S45"/>
</dbReference>
<feature type="active site" description="Nucleophile" evidence="4">
    <location>
        <position position="250"/>
    </location>
</feature>